<reference evidence="3 4" key="1">
    <citation type="journal article" date="2015" name="Genome Biol. Evol.">
        <title>Comparative Genomics of a Bacterivorous Green Alga Reveals Evolutionary Causalities and Consequences of Phago-Mixotrophic Mode of Nutrition.</title>
        <authorList>
            <person name="Burns J.A."/>
            <person name="Paasch A."/>
            <person name="Narechania A."/>
            <person name="Kim E."/>
        </authorList>
    </citation>
    <scope>NUCLEOTIDE SEQUENCE [LARGE SCALE GENOMIC DNA]</scope>
    <source>
        <strain evidence="3 4">PLY_AMNH</strain>
    </source>
</reference>
<dbReference type="AlphaFoldDB" id="A0AAE0G342"/>
<feature type="region of interest" description="Disordered" evidence="2">
    <location>
        <begin position="178"/>
        <end position="216"/>
    </location>
</feature>
<dbReference type="Pfam" id="PF13879">
    <property type="entry name" value="Hmw_CFAP97"/>
    <property type="match status" value="1"/>
</dbReference>
<evidence type="ECO:0000256" key="1">
    <source>
        <dbReference type="ARBA" id="ARBA00008315"/>
    </source>
</evidence>
<sequence length="216" mass="24140">MTSTARYHEEEEDEEAALAAALKLNEELKAMQAQIGGNSVQVPEHDIYSRVSRDYNPMNIRANALPSSSQRGVSASAAPRRTFSSSPSHKAIKGPVKDHTFSNFRCTEIERQNAKLAEKLTTIASKPLGPSSATQLAPLDSELLPRHLKVASVAPASINRKKKQDKIAEENMRLYNRLQSIKPTMSKKKQEDDFKQHQKHSANVRKVRSARPEWAE</sequence>
<name>A0AAE0G342_9CHLO</name>
<dbReference type="InterPro" id="IPR029488">
    <property type="entry name" value="Hmw/CFAP97"/>
</dbReference>
<dbReference type="InterPro" id="IPR038791">
    <property type="entry name" value="Cfap97/Hemingway"/>
</dbReference>
<dbReference type="PANTHER" id="PTHR23035">
    <property type="entry name" value="CILIA- AND FLAGELLA-ASSOCIATED PROTEIN 97-RELATED"/>
    <property type="match status" value="1"/>
</dbReference>
<gene>
    <name evidence="3" type="ORF">CYMTET_21038</name>
</gene>
<comment type="caution">
    <text evidence="3">The sequence shown here is derived from an EMBL/GenBank/DDBJ whole genome shotgun (WGS) entry which is preliminary data.</text>
</comment>
<dbReference type="PANTHER" id="PTHR23035:SF1">
    <property type="entry name" value="CILIA- AND FLAGELLA-ASSOCIATED PROTEIN 97"/>
    <property type="match status" value="1"/>
</dbReference>
<feature type="compositionally biased region" description="Basic residues" evidence="2">
    <location>
        <begin position="197"/>
        <end position="209"/>
    </location>
</feature>
<protein>
    <submittedName>
        <fullName evidence="3">Uncharacterized protein</fullName>
    </submittedName>
</protein>
<evidence type="ECO:0000256" key="2">
    <source>
        <dbReference type="SAM" id="MobiDB-lite"/>
    </source>
</evidence>
<dbReference type="EMBL" id="LGRX02010311">
    <property type="protein sequence ID" value="KAK3270567.1"/>
    <property type="molecule type" value="Genomic_DNA"/>
</dbReference>
<keyword evidence="4" id="KW-1185">Reference proteome</keyword>
<feature type="region of interest" description="Disordered" evidence="2">
    <location>
        <begin position="60"/>
        <end position="96"/>
    </location>
</feature>
<organism evidence="3 4">
    <name type="scientific">Cymbomonas tetramitiformis</name>
    <dbReference type="NCBI Taxonomy" id="36881"/>
    <lineage>
        <taxon>Eukaryota</taxon>
        <taxon>Viridiplantae</taxon>
        <taxon>Chlorophyta</taxon>
        <taxon>Pyramimonadophyceae</taxon>
        <taxon>Pyramimonadales</taxon>
        <taxon>Pyramimonadaceae</taxon>
        <taxon>Cymbomonas</taxon>
    </lineage>
</organism>
<comment type="similarity">
    <text evidence="1">Belongs to the CFAP97 family.</text>
</comment>
<evidence type="ECO:0000313" key="4">
    <source>
        <dbReference type="Proteomes" id="UP001190700"/>
    </source>
</evidence>
<evidence type="ECO:0000313" key="3">
    <source>
        <dbReference type="EMBL" id="KAK3270567.1"/>
    </source>
</evidence>
<proteinExistence type="inferred from homology"/>
<dbReference type="Proteomes" id="UP001190700">
    <property type="component" value="Unassembled WGS sequence"/>
</dbReference>
<accession>A0AAE0G342</accession>